<organism evidence="1 2">
    <name type="scientific">Sphingomonas aerolata</name>
    <dbReference type="NCBI Taxonomy" id="185951"/>
    <lineage>
        <taxon>Bacteria</taxon>
        <taxon>Pseudomonadati</taxon>
        <taxon>Pseudomonadota</taxon>
        <taxon>Alphaproteobacteria</taxon>
        <taxon>Sphingomonadales</taxon>
        <taxon>Sphingomonadaceae</taxon>
        <taxon>Sphingomonas</taxon>
    </lineage>
</organism>
<proteinExistence type="predicted"/>
<evidence type="ECO:0000313" key="2">
    <source>
        <dbReference type="Proteomes" id="UP000240996"/>
    </source>
</evidence>
<dbReference type="GeneID" id="93690987"/>
<dbReference type="InterPro" id="IPR013433">
    <property type="entry name" value="PHA_gran_rgn"/>
</dbReference>
<name>A0A2T4YQ54_9SPHN</name>
<evidence type="ECO:0000313" key="1">
    <source>
        <dbReference type="EMBL" id="PTM45645.1"/>
    </source>
</evidence>
<gene>
    <name evidence="1" type="ORF">C8J24_1871</name>
</gene>
<dbReference type="AlphaFoldDB" id="A0A2T4YQ54"/>
<dbReference type="EMBL" id="PZZN01000002">
    <property type="protein sequence ID" value="PTM45645.1"/>
    <property type="molecule type" value="Genomic_DNA"/>
</dbReference>
<sequence length="100" mass="10706">MSNPISVDIPHKLGKAGVRSRLDSGIDTIGSKIPGGSVTDRRWEGDTLHFTVSAMGQVIGSKVTVFEDNVHAIVDLPGLLGLFAGKVQDMIRKEGPKLLR</sequence>
<reference evidence="1 2" key="1">
    <citation type="submission" date="2018-04" db="EMBL/GenBank/DDBJ databases">
        <title>Genomic Encyclopedia of Type Strains, Phase III (KMG-III): the genomes of soil and plant-associated and newly described type strains.</title>
        <authorList>
            <person name="Whitman W."/>
        </authorList>
    </citation>
    <scope>NUCLEOTIDE SEQUENCE [LARGE SCALE GENOMIC DNA]</scope>
    <source>
        <strain evidence="1 2">NW12</strain>
    </source>
</reference>
<protein>
    <submittedName>
        <fullName evidence="1">Putative polyhydroxyalkanoic acid system protein</fullName>
    </submittedName>
</protein>
<dbReference type="RefSeq" id="WP_031396320.1">
    <property type="nucleotide sequence ID" value="NZ_CP098762.1"/>
</dbReference>
<comment type="caution">
    <text evidence="1">The sequence shown here is derived from an EMBL/GenBank/DDBJ whole genome shotgun (WGS) entry which is preliminary data.</text>
</comment>
<keyword evidence="2" id="KW-1185">Reference proteome</keyword>
<dbReference type="Proteomes" id="UP000240996">
    <property type="component" value="Unassembled WGS sequence"/>
</dbReference>
<accession>A0A2T4YQ54</accession>
<dbReference type="Pfam" id="PF09650">
    <property type="entry name" value="PHA_gran_rgn"/>
    <property type="match status" value="1"/>
</dbReference>